<evidence type="ECO:0000256" key="7">
    <source>
        <dbReference type="ARBA" id="ARBA00022833"/>
    </source>
</evidence>
<keyword evidence="3" id="KW-0547">Nucleotide-binding</keyword>
<evidence type="ECO:0000256" key="3">
    <source>
        <dbReference type="ARBA" id="ARBA00022741"/>
    </source>
</evidence>
<dbReference type="GO" id="GO:0004386">
    <property type="term" value="F:helicase activity"/>
    <property type="evidence" value="ECO:0007669"/>
    <property type="project" value="UniProtKB-KW"/>
</dbReference>
<dbReference type="PROSITE" id="PS51192">
    <property type="entry name" value="HELICASE_ATP_BIND_1"/>
    <property type="match status" value="1"/>
</dbReference>
<dbReference type="PANTHER" id="PTHR45626:SF16">
    <property type="entry name" value="ATP-DEPENDENT HELICASE ULS1"/>
    <property type="match status" value="1"/>
</dbReference>
<organism evidence="14 15">
    <name type="scientific">Vigna unguiculata</name>
    <name type="common">Cowpea</name>
    <dbReference type="NCBI Taxonomy" id="3917"/>
    <lineage>
        <taxon>Eukaryota</taxon>
        <taxon>Viridiplantae</taxon>
        <taxon>Streptophyta</taxon>
        <taxon>Embryophyta</taxon>
        <taxon>Tracheophyta</taxon>
        <taxon>Spermatophyta</taxon>
        <taxon>Magnoliopsida</taxon>
        <taxon>eudicotyledons</taxon>
        <taxon>Gunneridae</taxon>
        <taxon>Pentapetalae</taxon>
        <taxon>rosids</taxon>
        <taxon>fabids</taxon>
        <taxon>Fabales</taxon>
        <taxon>Fabaceae</taxon>
        <taxon>Papilionoideae</taxon>
        <taxon>50 kb inversion clade</taxon>
        <taxon>NPAAA clade</taxon>
        <taxon>indigoferoid/millettioid clade</taxon>
        <taxon>Phaseoleae</taxon>
        <taxon>Vigna</taxon>
    </lineage>
</organism>
<comment type="similarity">
    <text evidence="1">Belongs to the SNF2/RAD54 helicase family. RAD16 subfamily.</text>
</comment>
<keyword evidence="15" id="KW-1185">Reference proteome</keyword>
<dbReference type="PROSITE" id="PS50089">
    <property type="entry name" value="ZF_RING_2"/>
    <property type="match status" value="1"/>
</dbReference>
<dbReference type="InterPro" id="IPR000330">
    <property type="entry name" value="SNF2_N"/>
</dbReference>
<feature type="region of interest" description="Disordered" evidence="10">
    <location>
        <begin position="1154"/>
        <end position="1198"/>
    </location>
</feature>
<accession>A0A4D6L719</accession>
<dbReference type="GO" id="GO:0008270">
    <property type="term" value="F:zinc ion binding"/>
    <property type="evidence" value="ECO:0007669"/>
    <property type="project" value="UniProtKB-KW"/>
</dbReference>
<feature type="domain" description="RING-type" evidence="11">
    <location>
        <begin position="1419"/>
        <end position="1458"/>
    </location>
</feature>
<feature type="region of interest" description="Disordered" evidence="10">
    <location>
        <begin position="436"/>
        <end position="458"/>
    </location>
</feature>
<feature type="region of interest" description="Disordered" evidence="10">
    <location>
        <begin position="86"/>
        <end position="105"/>
    </location>
</feature>
<dbReference type="CDD" id="cd18008">
    <property type="entry name" value="DEXDc_SHPRH-like"/>
    <property type="match status" value="1"/>
</dbReference>
<evidence type="ECO:0000256" key="9">
    <source>
        <dbReference type="PROSITE-ProRule" id="PRU00175"/>
    </source>
</evidence>
<dbReference type="CDD" id="cd18793">
    <property type="entry name" value="SF2_C_SNF"/>
    <property type="match status" value="1"/>
</dbReference>
<dbReference type="SMART" id="SM00184">
    <property type="entry name" value="RING"/>
    <property type="match status" value="1"/>
</dbReference>
<feature type="compositionally biased region" description="Polar residues" evidence="10">
    <location>
        <begin position="440"/>
        <end position="458"/>
    </location>
</feature>
<feature type="region of interest" description="Disordered" evidence="10">
    <location>
        <begin position="1"/>
        <end position="33"/>
    </location>
</feature>
<evidence type="ECO:0000256" key="4">
    <source>
        <dbReference type="ARBA" id="ARBA00022771"/>
    </source>
</evidence>
<evidence type="ECO:0000256" key="5">
    <source>
        <dbReference type="ARBA" id="ARBA00022801"/>
    </source>
</evidence>
<feature type="compositionally biased region" description="Polar residues" evidence="10">
    <location>
        <begin position="87"/>
        <end position="105"/>
    </location>
</feature>
<dbReference type="Pfam" id="PF00097">
    <property type="entry name" value="zf-C3HC4"/>
    <property type="match status" value="1"/>
</dbReference>
<feature type="domain" description="Helicase C-terminal" evidence="13">
    <location>
        <begin position="1572"/>
        <end position="1731"/>
    </location>
</feature>
<dbReference type="InterPro" id="IPR013083">
    <property type="entry name" value="Znf_RING/FYVE/PHD"/>
</dbReference>
<dbReference type="PROSITE" id="PS51194">
    <property type="entry name" value="HELICASE_CTER"/>
    <property type="match status" value="1"/>
</dbReference>
<protein>
    <submittedName>
        <fullName evidence="14">DNA repair protein RAD16</fullName>
    </submittedName>
</protein>
<dbReference type="GO" id="GO:0008094">
    <property type="term" value="F:ATP-dependent activity, acting on DNA"/>
    <property type="evidence" value="ECO:0007669"/>
    <property type="project" value="TreeGrafter"/>
</dbReference>
<dbReference type="InterPro" id="IPR038718">
    <property type="entry name" value="SNF2-like_sf"/>
</dbReference>
<feature type="compositionally biased region" description="Basic and acidic residues" evidence="10">
    <location>
        <begin position="1158"/>
        <end position="1174"/>
    </location>
</feature>
<gene>
    <name evidence="14" type="ORF">DEO72_LG2g4660</name>
</gene>
<dbReference type="PROSITE" id="PS00518">
    <property type="entry name" value="ZF_RING_1"/>
    <property type="match status" value="1"/>
</dbReference>
<reference evidence="14 15" key="1">
    <citation type="submission" date="2019-04" db="EMBL/GenBank/DDBJ databases">
        <title>An improved genome assembly and genetic linkage map for asparagus bean, Vigna unguiculata ssp. sesquipedialis.</title>
        <authorList>
            <person name="Xia Q."/>
            <person name="Zhang R."/>
            <person name="Dong Y."/>
        </authorList>
    </citation>
    <scope>NUCLEOTIDE SEQUENCE [LARGE SCALE GENOMIC DNA]</scope>
    <source>
        <tissue evidence="14">Leaf</tissue>
    </source>
</reference>
<keyword evidence="8" id="KW-0067">ATP-binding</keyword>
<dbReference type="Gene3D" id="3.30.40.10">
    <property type="entry name" value="Zinc/RING finger domain, C3HC4 (zinc finger)"/>
    <property type="match status" value="1"/>
</dbReference>
<evidence type="ECO:0000259" key="11">
    <source>
        <dbReference type="PROSITE" id="PS50089"/>
    </source>
</evidence>
<feature type="region of interest" description="Disordered" evidence="10">
    <location>
        <begin position="1526"/>
        <end position="1562"/>
    </location>
</feature>
<evidence type="ECO:0000256" key="10">
    <source>
        <dbReference type="SAM" id="MobiDB-lite"/>
    </source>
</evidence>
<evidence type="ECO:0000313" key="14">
    <source>
        <dbReference type="EMBL" id="QCD84308.1"/>
    </source>
</evidence>
<dbReference type="FunFam" id="3.40.50.10810:FF:000068">
    <property type="entry name" value="SNF2 domain-containing protein / helicase domain-containing protein / zinc finger protein-like protein"/>
    <property type="match status" value="1"/>
</dbReference>
<proteinExistence type="inferred from homology"/>
<evidence type="ECO:0000256" key="2">
    <source>
        <dbReference type="ARBA" id="ARBA00022723"/>
    </source>
</evidence>
<dbReference type="InterPro" id="IPR027417">
    <property type="entry name" value="P-loop_NTPase"/>
</dbReference>
<dbReference type="Pfam" id="PF00176">
    <property type="entry name" value="SNF2-rel_dom"/>
    <property type="match status" value="1"/>
</dbReference>
<dbReference type="SMART" id="SM00487">
    <property type="entry name" value="DEXDc"/>
    <property type="match status" value="1"/>
</dbReference>
<keyword evidence="7" id="KW-0862">Zinc</keyword>
<dbReference type="InterPro" id="IPR018957">
    <property type="entry name" value="Znf_C3HC4_RING-type"/>
</dbReference>
<feature type="compositionally biased region" description="Polar residues" evidence="10">
    <location>
        <begin position="1526"/>
        <end position="1539"/>
    </location>
</feature>
<dbReference type="InterPro" id="IPR001650">
    <property type="entry name" value="Helicase_C-like"/>
</dbReference>
<dbReference type="GO" id="GO:0005634">
    <property type="term" value="C:nucleus"/>
    <property type="evidence" value="ECO:0007669"/>
    <property type="project" value="TreeGrafter"/>
</dbReference>
<keyword evidence="6" id="KW-0347">Helicase</keyword>
<dbReference type="GO" id="GO:0005524">
    <property type="term" value="F:ATP binding"/>
    <property type="evidence" value="ECO:0007669"/>
    <property type="project" value="UniProtKB-KW"/>
</dbReference>
<dbReference type="PANTHER" id="PTHR45626">
    <property type="entry name" value="TRANSCRIPTION TERMINATION FACTOR 2-RELATED"/>
    <property type="match status" value="1"/>
</dbReference>
<dbReference type="Gene3D" id="3.40.50.300">
    <property type="entry name" value="P-loop containing nucleotide triphosphate hydrolases"/>
    <property type="match status" value="1"/>
</dbReference>
<dbReference type="InterPro" id="IPR014001">
    <property type="entry name" value="Helicase_ATP-bd"/>
</dbReference>
<evidence type="ECO:0000256" key="1">
    <source>
        <dbReference type="ARBA" id="ARBA00008438"/>
    </source>
</evidence>
<dbReference type="Pfam" id="PF00271">
    <property type="entry name" value="Helicase_C"/>
    <property type="match status" value="1"/>
</dbReference>
<keyword evidence="4 9" id="KW-0863">Zinc-finger</keyword>
<dbReference type="InterPro" id="IPR001841">
    <property type="entry name" value="Znf_RING"/>
</dbReference>
<dbReference type="SMART" id="SM00490">
    <property type="entry name" value="HELICc"/>
    <property type="match status" value="1"/>
</dbReference>
<evidence type="ECO:0000259" key="13">
    <source>
        <dbReference type="PROSITE" id="PS51194"/>
    </source>
</evidence>
<feature type="compositionally biased region" description="Polar residues" evidence="10">
    <location>
        <begin position="519"/>
        <end position="537"/>
    </location>
</feature>
<dbReference type="InterPro" id="IPR049730">
    <property type="entry name" value="SNF2/RAD54-like_C"/>
</dbReference>
<dbReference type="Proteomes" id="UP000501690">
    <property type="component" value="Linkage Group LG2"/>
</dbReference>
<dbReference type="InterPro" id="IPR050628">
    <property type="entry name" value="SNF2_RAD54_helicase_TF"/>
</dbReference>
<evidence type="ECO:0000256" key="6">
    <source>
        <dbReference type="ARBA" id="ARBA00022806"/>
    </source>
</evidence>
<dbReference type="SUPFAM" id="SSF57850">
    <property type="entry name" value="RING/U-box"/>
    <property type="match status" value="1"/>
</dbReference>
<evidence type="ECO:0000259" key="12">
    <source>
        <dbReference type="PROSITE" id="PS51192"/>
    </source>
</evidence>
<dbReference type="GO" id="GO:0006281">
    <property type="term" value="P:DNA repair"/>
    <property type="evidence" value="ECO:0007669"/>
    <property type="project" value="TreeGrafter"/>
</dbReference>
<dbReference type="Gene3D" id="3.40.50.10810">
    <property type="entry name" value="Tandem AAA-ATPase domain"/>
    <property type="match status" value="3"/>
</dbReference>
<evidence type="ECO:0000313" key="15">
    <source>
        <dbReference type="Proteomes" id="UP000501690"/>
    </source>
</evidence>
<dbReference type="InterPro" id="IPR017907">
    <property type="entry name" value="Znf_RING_CS"/>
</dbReference>
<dbReference type="GO" id="GO:0016787">
    <property type="term" value="F:hydrolase activity"/>
    <property type="evidence" value="ECO:0007669"/>
    <property type="project" value="UniProtKB-KW"/>
</dbReference>
<evidence type="ECO:0000256" key="8">
    <source>
        <dbReference type="ARBA" id="ARBA00022840"/>
    </source>
</evidence>
<sequence length="1736" mass="191554">MSYQNFPDDSSSKNASPSESGTHDSFQIQNGSQVLEEQQFSRLGFADSVTSCSPFCSDASDSGVRGSVGVSDSVANSWLDIELENEGPQSQACSSPNAFPGNLSNSLSPGESDEVFCIERNRVSKHEVPACSVESSFPEAQSRNISIYGDNLNPSQWKGENEIQFKHFREDVEFENTSISSIVDNDDINIEGYVEDTTGGVSGQQENDSCTSFEAFMDADRFLHVATSPDSTIGQGSHGSSDFIDYHGSSTYYEGMHSGPFVADSSLGSLPNGFCSQLPNDEMMNNMKAKSVELNADITCMNSGMPSNTTGWTSFQDLTDNVYPSFHSRKVNFDDLPSLSLSACDSYVPYGDHYQDAKFNVDQSENTLMQRVRVSGYLSLVNNSEVAGFCGGVMADDVVDFSKLFDGDDDDGDMFYIDMNTVQKVLDEDDNCDFLENFPDDSSSKNASPSESGTHDSFQIQNGSQVLEEQQFSRLGFADSVTSCSPFCSDASDSGVRGSVGVSDSVANSWLDIELENEGPQSQACSSPNAFPGNLSNSLSPGESDEVFCIERNRVSKHEVPACSVESSFPEAQSRNISIYGDNLNPSQWKGENEIQFKHFREDVEFENTSISSIVDNDDINIEGYVEDTTGGVSGQQENDSCTSFEAFMDADRFLHVATSPDSTIGQGSHGSSDFIDYHGSSTYYEGMHSGPFVADSSLGSLPNGFCSQLPNDEMMNNMKAKSVELNADITCMNSGMPSNTTGWTSFQDLTDNVYPSFHSRKVNFDDLPSLSLSACDSYVPYGDHYQDAKFNVDQSVRQTPGIFSSVGSQAYQFYENEDNYAVISGISNQYQDSNGRIASFQENVDNLNLQAANISWPHAQALITSEKQFGCVKREGGVRHKLADSHLSKGKIQNFIVEEDPDVCIIEDISHPAPTSRSTIIGNSSNISQSARYADSQSYMVGSTRLKACDERNILRVALQDLSQPKSEVSLPEGLLAVPLLRHQRIALSWMVQKEASSLYCSGGILADDQGLGKTVSTIALILKERPPLLNGGTNAHKSELDSLNLDVDDDVLPQNGRVKEESNICEDKSNRNPMKSMNLLNQAKGRPSAGTLIVCPTSVLRQWAEELRSKVTSQTNLSVLVYHGSNRTKDPYEVAKYDVVLTTYSIVSMEVPKQPSADKDDEEKGNVEDHAVPSRKRKSPSNSSKNGKKRSDGTVLETNARPLAKVAWFRVVLDEAQSIKNHKTQVARACWGLRAKRRWCLSGTPIQNAIDDLYSYFRFLRYDPYDVYISFCSKIKNPISRNPANGYRKLQAVLKTIMLRRTKGTLLDGEPIISLPPKYIELKKVDFSTEERDFYYKLEADSRAQFQEYADAGTVKQNYVNILLMLLRLRQACDHPLLVKRYNSNSLWRYSVEMAKTLPQEKQISLLQCLEASLALCSICNDPPEDAFVSVCGHVFCNQCICEHLTGDDNQCPAANCKIRLSTSRVFSKATLNSCLSDQGCDNSPGCPASEVEEFEPWSQSQPYESSKIKAALEVLKSLRKPQSYTSKSTSGNSTLSEDNDCPGNPSDADNGKSSLNSHECQNLSDENRYHSDSVTVVGEKAIVFSQWTRMLDLLEACLKKSSINYRRLDGTMSVVSRDKAVKDFNTLPEVSVIIMSLKAASLGLNMVVACHVLMLDLWWNPTTEDQAIDRAHRIGQTRPVTVLRLTVKDTVEDRILALQQKKRTMVASAFGEDGSGDRQSRLTVDDLKYLFMM</sequence>
<dbReference type="SUPFAM" id="SSF52540">
    <property type="entry name" value="P-loop containing nucleoside triphosphate hydrolases"/>
    <property type="match status" value="2"/>
</dbReference>
<name>A0A4D6L719_VIGUN</name>
<feature type="region of interest" description="Disordered" evidence="10">
    <location>
        <begin position="518"/>
        <end position="537"/>
    </location>
</feature>
<keyword evidence="5" id="KW-0378">Hydrolase</keyword>
<keyword evidence="2" id="KW-0479">Metal-binding</keyword>
<dbReference type="EMBL" id="CP039346">
    <property type="protein sequence ID" value="QCD84308.1"/>
    <property type="molecule type" value="Genomic_DNA"/>
</dbReference>
<feature type="domain" description="Helicase ATP-binding" evidence="12">
    <location>
        <begin position="996"/>
        <end position="1265"/>
    </location>
</feature>